<dbReference type="PANTHER" id="PTHR10270:SF161">
    <property type="entry name" value="SEX-DETERMINING REGION Y PROTEIN"/>
    <property type="match status" value="1"/>
</dbReference>
<keyword evidence="6" id="KW-1185">Reference proteome</keyword>
<dbReference type="InterPro" id="IPR036910">
    <property type="entry name" value="HMG_box_dom_sf"/>
</dbReference>
<dbReference type="InterPro" id="IPR050140">
    <property type="entry name" value="SRY-related_HMG-box_TF-like"/>
</dbReference>
<dbReference type="Pfam" id="PF00505">
    <property type="entry name" value="HMG_box"/>
    <property type="match status" value="1"/>
</dbReference>
<evidence type="ECO:0000256" key="2">
    <source>
        <dbReference type="ARBA" id="ARBA00023163"/>
    </source>
</evidence>
<dbReference type="InterPro" id="IPR009071">
    <property type="entry name" value="HMG_box_dom"/>
</dbReference>
<dbReference type="GO" id="GO:0000978">
    <property type="term" value="F:RNA polymerase II cis-regulatory region sequence-specific DNA binding"/>
    <property type="evidence" value="ECO:0007669"/>
    <property type="project" value="TreeGrafter"/>
</dbReference>
<name>A0A137NWX1_CONC2</name>
<keyword evidence="1 3" id="KW-0238">DNA-binding</keyword>
<reference evidence="5 6" key="1">
    <citation type="journal article" date="2015" name="Genome Biol. Evol.">
        <title>Phylogenomic analyses indicate that early fungi evolved digesting cell walls of algal ancestors of land plants.</title>
        <authorList>
            <person name="Chang Y."/>
            <person name="Wang S."/>
            <person name="Sekimoto S."/>
            <person name="Aerts A.L."/>
            <person name="Choi C."/>
            <person name="Clum A."/>
            <person name="LaButti K.M."/>
            <person name="Lindquist E.A."/>
            <person name="Yee Ngan C."/>
            <person name="Ohm R.A."/>
            <person name="Salamov A.A."/>
            <person name="Grigoriev I.V."/>
            <person name="Spatafora J.W."/>
            <person name="Berbee M.L."/>
        </authorList>
    </citation>
    <scope>NUCLEOTIDE SEQUENCE [LARGE SCALE GENOMIC DNA]</scope>
    <source>
        <strain evidence="5 6">NRRL 28638</strain>
    </source>
</reference>
<keyword evidence="2" id="KW-0804">Transcription</keyword>
<evidence type="ECO:0000256" key="1">
    <source>
        <dbReference type="ARBA" id="ARBA00023125"/>
    </source>
</evidence>
<dbReference type="GO" id="GO:0005634">
    <property type="term" value="C:nucleus"/>
    <property type="evidence" value="ECO:0007669"/>
    <property type="project" value="UniProtKB-UniRule"/>
</dbReference>
<feature type="DNA-binding region" description="HMG box" evidence="3">
    <location>
        <begin position="16"/>
        <end position="84"/>
    </location>
</feature>
<feature type="domain" description="HMG box" evidence="4">
    <location>
        <begin position="16"/>
        <end position="84"/>
    </location>
</feature>
<dbReference type="PROSITE" id="PS50118">
    <property type="entry name" value="HMG_BOX_2"/>
    <property type="match status" value="1"/>
</dbReference>
<proteinExistence type="predicted"/>
<keyword evidence="3" id="KW-0539">Nucleus</keyword>
<dbReference type="SMART" id="SM00398">
    <property type="entry name" value="HMG"/>
    <property type="match status" value="1"/>
</dbReference>
<dbReference type="OrthoDB" id="6247875at2759"/>
<dbReference type="GO" id="GO:0030154">
    <property type="term" value="P:cell differentiation"/>
    <property type="evidence" value="ECO:0007669"/>
    <property type="project" value="TreeGrafter"/>
</dbReference>
<dbReference type="GO" id="GO:0001228">
    <property type="term" value="F:DNA-binding transcription activator activity, RNA polymerase II-specific"/>
    <property type="evidence" value="ECO:0007669"/>
    <property type="project" value="TreeGrafter"/>
</dbReference>
<dbReference type="PANTHER" id="PTHR10270">
    <property type="entry name" value="SOX TRANSCRIPTION FACTOR"/>
    <property type="match status" value="1"/>
</dbReference>
<evidence type="ECO:0000256" key="3">
    <source>
        <dbReference type="PROSITE-ProRule" id="PRU00267"/>
    </source>
</evidence>
<dbReference type="EMBL" id="KQ964648">
    <property type="protein sequence ID" value="KXN67256.1"/>
    <property type="molecule type" value="Genomic_DNA"/>
</dbReference>
<dbReference type="CDD" id="cd01389">
    <property type="entry name" value="HMG-box_ROX1-like"/>
    <property type="match status" value="1"/>
</dbReference>
<feature type="non-terminal residue" evidence="5">
    <location>
        <position position="92"/>
    </location>
</feature>
<dbReference type="STRING" id="796925.A0A137NWX1"/>
<protein>
    <submittedName>
        <fullName evidence="5">Sequence-specific DNA-binding high mobility group box protein mat-Mc</fullName>
    </submittedName>
</protein>
<evidence type="ECO:0000259" key="4">
    <source>
        <dbReference type="PROSITE" id="PS50118"/>
    </source>
</evidence>
<accession>A0A137NWX1</accession>
<dbReference type="Gene3D" id="1.10.30.10">
    <property type="entry name" value="High mobility group box domain"/>
    <property type="match status" value="1"/>
</dbReference>
<evidence type="ECO:0000313" key="6">
    <source>
        <dbReference type="Proteomes" id="UP000070444"/>
    </source>
</evidence>
<dbReference type="OMA" id="WILYRTD"/>
<dbReference type="Proteomes" id="UP000070444">
    <property type="component" value="Unassembled WGS sequence"/>
</dbReference>
<dbReference type="AlphaFoldDB" id="A0A137NWX1"/>
<evidence type="ECO:0000313" key="5">
    <source>
        <dbReference type="EMBL" id="KXN67256.1"/>
    </source>
</evidence>
<sequence>MKTGKRSVSIKKKNHIPRPKNSFMIYRQEKQYEAAKHIEGSNNKDISKLVGKWWNNETEEVKAYYRKKAEEAKKVHSKLYPNYRYCPKKSVK</sequence>
<gene>
    <name evidence="5" type="ORF">CONCODRAFT_43070</name>
</gene>
<dbReference type="SUPFAM" id="SSF47095">
    <property type="entry name" value="HMG-box"/>
    <property type="match status" value="1"/>
</dbReference>
<organism evidence="5 6">
    <name type="scientific">Conidiobolus coronatus (strain ATCC 28846 / CBS 209.66 / NRRL 28638)</name>
    <name type="common">Delacroixia coronata</name>
    <dbReference type="NCBI Taxonomy" id="796925"/>
    <lineage>
        <taxon>Eukaryota</taxon>
        <taxon>Fungi</taxon>
        <taxon>Fungi incertae sedis</taxon>
        <taxon>Zoopagomycota</taxon>
        <taxon>Entomophthoromycotina</taxon>
        <taxon>Entomophthoromycetes</taxon>
        <taxon>Entomophthorales</taxon>
        <taxon>Ancylistaceae</taxon>
        <taxon>Conidiobolus</taxon>
    </lineage>
</organism>